<accession>A0A8T2A3X4</accession>
<gene>
    <name evidence="2" type="ORF">ISN45_Aa04g010880</name>
</gene>
<feature type="transmembrane region" description="Helical" evidence="1">
    <location>
        <begin position="43"/>
        <end position="65"/>
    </location>
</feature>
<comment type="caution">
    <text evidence="2">The sequence shown here is derived from an EMBL/GenBank/DDBJ whole genome shotgun (WGS) entry which is preliminary data.</text>
</comment>
<name>A0A8T2A3X4_9BRAS</name>
<evidence type="ECO:0000256" key="1">
    <source>
        <dbReference type="SAM" id="Phobius"/>
    </source>
</evidence>
<feature type="transmembrane region" description="Helical" evidence="1">
    <location>
        <begin position="77"/>
        <end position="96"/>
    </location>
</feature>
<organism evidence="2 3">
    <name type="scientific">Arabidopsis thaliana x Arabidopsis arenosa</name>
    <dbReference type="NCBI Taxonomy" id="1240361"/>
    <lineage>
        <taxon>Eukaryota</taxon>
        <taxon>Viridiplantae</taxon>
        <taxon>Streptophyta</taxon>
        <taxon>Embryophyta</taxon>
        <taxon>Tracheophyta</taxon>
        <taxon>Spermatophyta</taxon>
        <taxon>Magnoliopsida</taxon>
        <taxon>eudicotyledons</taxon>
        <taxon>Gunneridae</taxon>
        <taxon>Pentapetalae</taxon>
        <taxon>rosids</taxon>
        <taxon>malvids</taxon>
        <taxon>Brassicales</taxon>
        <taxon>Brassicaceae</taxon>
        <taxon>Camelineae</taxon>
        <taxon>Arabidopsis</taxon>
    </lineage>
</organism>
<reference evidence="2 3" key="1">
    <citation type="submission" date="2020-12" db="EMBL/GenBank/DDBJ databases">
        <title>Concerted genomic and epigenomic changes stabilize Arabidopsis allopolyploids.</title>
        <authorList>
            <person name="Chen Z."/>
        </authorList>
    </citation>
    <scope>NUCLEOTIDE SEQUENCE [LARGE SCALE GENOMIC DNA]</scope>
    <source>
        <strain evidence="2">Allo738</strain>
        <tissue evidence="2">Leaf</tissue>
    </source>
</reference>
<keyword evidence="3" id="KW-1185">Reference proteome</keyword>
<evidence type="ECO:0000313" key="3">
    <source>
        <dbReference type="Proteomes" id="UP000694240"/>
    </source>
</evidence>
<feature type="transmembrane region" description="Helical" evidence="1">
    <location>
        <begin position="102"/>
        <end position="120"/>
    </location>
</feature>
<dbReference type="EMBL" id="JAEFBK010000009">
    <property type="protein sequence ID" value="KAG7568253.1"/>
    <property type="molecule type" value="Genomic_DNA"/>
</dbReference>
<evidence type="ECO:0000313" key="2">
    <source>
        <dbReference type="EMBL" id="KAG7568253.1"/>
    </source>
</evidence>
<keyword evidence="1" id="KW-0472">Membrane</keyword>
<sequence>MVGFRSLGLPRRFTSLSLPFKACFSEQLLVAMAIHWISTTVSFSPLLESVVSAISVILIGITFESTVSGKHYSSPRVIFIILSMGWCVFVLILGVSQPKIEWRYIYRIFIILLLMEENWYRRLFKMTLGIAGDMKNLEPKDCTFDMDLMEERHGCWHYGSSMEVMEEKCCKEIKAYASFTENFFETWALLRAFDLNEKGNIAEALEELVTFMEELKPILRTFVSKEICKIITKNLTGKKLCDYVGENYRVRIFHYKDLGTEVLVPLCLRFRITYTHIGLKAAVCKNKVQPSDAAFKSYQRKANMKLDNSRSYDRLASKATLRKASSNSLLLYFSQYMAHTSAYVIICVTVILHNIFVITL</sequence>
<proteinExistence type="predicted"/>
<keyword evidence="1" id="KW-0812">Transmembrane</keyword>
<keyword evidence="1" id="KW-1133">Transmembrane helix</keyword>
<protein>
    <recommendedName>
        <fullName evidence="4">Transmembrane protein</fullName>
    </recommendedName>
</protein>
<dbReference type="Proteomes" id="UP000694240">
    <property type="component" value="Chromosome 9"/>
</dbReference>
<feature type="transmembrane region" description="Helical" evidence="1">
    <location>
        <begin position="329"/>
        <end position="356"/>
    </location>
</feature>
<evidence type="ECO:0008006" key="4">
    <source>
        <dbReference type="Google" id="ProtNLM"/>
    </source>
</evidence>
<dbReference type="AlphaFoldDB" id="A0A8T2A3X4"/>